<reference evidence="2" key="1">
    <citation type="submission" date="2022-11" db="UniProtKB">
        <authorList>
            <consortium name="WormBaseParasite"/>
        </authorList>
    </citation>
    <scope>IDENTIFICATION</scope>
</reference>
<name>A0A915D895_9BILA</name>
<sequence>MQTKIYERSLPKIPKRITNSVIFNRYDHWITASESSLQCGVCEKKDYEEMEKCDVCLHDKCFKEFHINY</sequence>
<organism evidence="1 2">
    <name type="scientific">Ditylenchus dipsaci</name>
    <dbReference type="NCBI Taxonomy" id="166011"/>
    <lineage>
        <taxon>Eukaryota</taxon>
        <taxon>Metazoa</taxon>
        <taxon>Ecdysozoa</taxon>
        <taxon>Nematoda</taxon>
        <taxon>Chromadorea</taxon>
        <taxon>Rhabditida</taxon>
        <taxon>Tylenchina</taxon>
        <taxon>Tylenchomorpha</taxon>
        <taxon>Sphaerularioidea</taxon>
        <taxon>Anguinidae</taxon>
        <taxon>Anguininae</taxon>
        <taxon>Ditylenchus</taxon>
    </lineage>
</organism>
<protein>
    <submittedName>
        <fullName evidence="2">Phorbol-ester/DAG-type domain-containing protein</fullName>
    </submittedName>
</protein>
<dbReference type="AlphaFoldDB" id="A0A915D895"/>
<accession>A0A915D895</accession>
<proteinExistence type="predicted"/>
<keyword evidence="1" id="KW-1185">Reference proteome</keyword>
<evidence type="ECO:0000313" key="2">
    <source>
        <dbReference type="WBParaSite" id="jg1715"/>
    </source>
</evidence>
<dbReference type="WBParaSite" id="jg1715">
    <property type="protein sequence ID" value="jg1715"/>
    <property type="gene ID" value="jg1715"/>
</dbReference>
<dbReference type="Proteomes" id="UP000887574">
    <property type="component" value="Unplaced"/>
</dbReference>
<evidence type="ECO:0000313" key="1">
    <source>
        <dbReference type="Proteomes" id="UP000887574"/>
    </source>
</evidence>